<feature type="transmembrane region" description="Helical" evidence="7">
    <location>
        <begin position="165"/>
        <end position="182"/>
    </location>
</feature>
<comment type="similarity">
    <text evidence="1">Belongs to the Lgt family.</text>
</comment>
<name>A0A934RA66_9BACT</name>
<dbReference type="GO" id="GO:0042158">
    <property type="term" value="P:lipoprotein biosynthetic process"/>
    <property type="evidence" value="ECO:0007669"/>
    <property type="project" value="InterPro"/>
</dbReference>
<feature type="transmembrane region" description="Helical" evidence="7">
    <location>
        <begin position="66"/>
        <end position="84"/>
    </location>
</feature>
<dbReference type="PANTHER" id="PTHR30589">
    <property type="entry name" value="PROLIPOPROTEIN DIACYLGLYCERYL TRANSFERASE"/>
    <property type="match status" value="1"/>
</dbReference>
<proteinExistence type="inferred from homology"/>
<feature type="transmembrane region" description="Helical" evidence="7">
    <location>
        <begin position="6"/>
        <end position="23"/>
    </location>
</feature>
<comment type="caution">
    <text evidence="8">The sequence shown here is derived from an EMBL/GenBank/DDBJ whole genome shotgun (WGS) entry which is preliminary data.</text>
</comment>
<organism evidence="8 9">
    <name type="scientific">Haloferula rosea</name>
    <dbReference type="NCBI Taxonomy" id="490093"/>
    <lineage>
        <taxon>Bacteria</taxon>
        <taxon>Pseudomonadati</taxon>
        <taxon>Verrucomicrobiota</taxon>
        <taxon>Verrucomicrobiia</taxon>
        <taxon>Verrucomicrobiales</taxon>
        <taxon>Verrucomicrobiaceae</taxon>
        <taxon>Haloferula</taxon>
    </lineage>
</organism>
<feature type="transmembrane region" description="Helical" evidence="7">
    <location>
        <begin position="105"/>
        <end position="128"/>
    </location>
</feature>
<dbReference type="RefSeq" id="WP_200280459.1">
    <property type="nucleotide sequence ID" value="NZ_JAENII010000010.1"/>
</dbReference>
<dbReference type="PANTHER" id="PTHR30589:SF0">
    <property type="entry name" value="PHOSPHATIDYLGLYCEROL--PROLIPOPROTEIN DIACYLGLYCERYL TRANSFERASE"/>
    <property type="match status" value="1"/>
</dbReference>
<evidence type="ECO:0000256" key="5">
    <source>
        <dbReference type="ARBA" id="ARBA00022989"/>
    </source>
</evidence>
<reference evidence="8" key="1">
    <citation type="submission" date="2021-01" db="EMBL/GenBank/DDBJ databases">
        <title>Modified the classification status of verrucomicrobia.</title>
        <authorList>
            <person name="Feng X."/>
        </authorList>
    </citation>
    <scope>NUCLEOTIDE SEQUENCE</scope>
    <source>
        <strain evidence="8">KCTC 22201</strain>
    </source>
</reference>
<keyword evidence="5 7" id="KW-1133">Transmembrane helix</keyword>
<dbReference type="GO" id="GO:0008961">
    <property type="term" value="F:phosphatidylglycerol-prolipoprotein diacylglyceryl transferase activity"/>
    <property type="evidence" value="ECO:0007669"/>
    <property type="project" value="InterPro"/>
</dbReference>
<protein>
    <submittedName>
        <fullName evidence="8">Prolipoprotein diacylglyceryl transferase</fullName>
    </submittedName>
</protein>
<keyword evidence="3 8" id="KW-0808">Transferase</keyword>
<feature type="transmembrane region" description="Helical" evidence="7">
    <location>
        <begin position="188"/>
        <end position="210"/>
    </location>
</feature>
<evidence type="ECO:0000256" key="6">
    <source>
        <dbReference type="ARBA" id="ARBA00023136"/>
    </source>
</evidence>
<sequence>MQGSPLYSILLLTGVLLGAAGWWRLSKSDSRLPVIYFSGLVAAFLGAKLAFLAAEGWLHGDSPDRWWIWASGKSVIGALPAGWLGVELAKKATGYRSATGDRFALLLPVPLILGRIGCLDAGCCLGIVVEDGRWPAVPVEIAFQLLILGVLVVFHWRKWFIGQHFHLYLMAYGTFRFFHEFLRDTPKPFFGFSGYQLIALGTAVAAALAFRHRKKRGVAISR</sequence>
<evidence type="ECO:0000256" key="7">
    <source>
        <dbReference type="SAM" id="Phobius"/>
    </source>
</evidence>
<dbReference type="EMBL" id="JAENII010000010">
    <property type="protein sequence ID" value="MBK1827984.1"/>
    <property type="molecule type" value="Genomic_DNA"/>
</dbReference>
<keyword evidence="4 7" id="KW-0812">Transmembrane</keyword>
<dbReference type="Proteomes" id="UP000658278">
    <property type="component" value="Unassembled WGS sequence"/>
</dbReference>
<dbReference type="AlphaFoldDB" id="A0A934RA66"/>
<keyword evidence="2" id="KW-1003">Cell membrane</keyword>
<keyword evidence="6 7" id="KW-0472">Membrane</keyword>
<feature type="transmembrane region" description="Helical" evidence="7">
    <location>
        <begin position="35"/>
        <end position="54"/>
    </location>
</feature>
<evidence type="ECO:0000256" key="2">
    <source>
        <dbReference type="ARBA" id="ARBA00022475"/>
    </source>
</evidence>
<keyword evidence="9" id="KW-1185">Reference proteome</keyword>
<evidence type="ECO:0000313" key="8">
    <source>
        <dbReference type="EMBL" id="MBK1827984.1"/>
    </source>
</evidence>
<accession>A0A934RA66</accession>
<evidence type="ECO:0000313" key="9">
    <source>
        <dbReference type="Proteomes" id="UP000658278"/>
    </source>
</evidence>
<evidence type="ECO:0000256" key="3">
    <source>
        <dbReference type="ARBA" id="ARBA00022679"/>
    </source>
</evidence>
<evidence type="ECO:0000256" key="1">
    <source>
        <dbReference type="ARBA" id="ARBA00007150"/>
    </source>
</evidence>
<dbReference type="GO" id="GO:0005886">
    <property type="term" value="C:plasma membrane"/>
    <property type="evidence" value="ECO:0007669"/>
    <property type="project" value="InterPro"/>
</dbReference>
<evidence type="ECO:0000256" key="4">
    <source>
        <dbReference type="ARBA" id="ARBA00022692"/>
    </source>
</evidence>
<gene>
    <name evidence="8" type="ORF">JIN81_13215</name>
</gene>
<dbReference type="Pfam" id="PF01790">
    <property type="entry name" value="LGT"/>
    <property type="match status" value="1"/>
</dbReference>
<dbReference type="InterPro" id="IPR001640">
    <property type="entry name" value="Lgt"/>
</dbReference>
<feature type="transmembrane region" description="Helical" evidence="7">
    <location>
        <begin position="134"/>
        <end position="153"/>
    </location>
</feature>